<proteinExistence type="predicted"/>
<dbReference type="GeneID" id="38141047"/>
<gene>
    <name evidence="2" type="ORF">BDQ94DRAFT_176418</name>
</gene>
<dbReference type="AlphaFoldDB" id="A0A3F3PHG3"/>
<sequence>MDSRPGLRPGMDASWWSYACAGRTTSVSTSYRSGASEQRAGVVDLGADELGRSVRGVGPVTEHQAYDHQLASIPGQRPGRSSIQIRAT</sequence>
<dbReference type="Proteomes" id="UP000253729">
    <property type="component" value="Unassembled WGS sequence"/>
</dbReference>
<accession>A0A3F3PHG3</accession>
<reference evidence="2 3" key="1">
    <citation type="submission" date="2018-07" db="EMBL/GenBank/DDBJ databases">
        <title>The genomes of Aspergillus section Nigri reveals drivers in fungal speciation.</title>
        <authorList>
            <consortium name="DOE Joint Genome Institute"/>
            <person name="Vesth T.C."/>
            <person name="Nybo J."/>
            <person name="Theobald S."/>
            <person name="Brandl J."/>
            <person name="Frisvad J.C."/>
            <person name="Nielsen K.F."/>
            <person name="Lyhne E.K."/>
            <person name="Kogle M.E."/>
            <person name="Kuo A."/>
            <person name="Riley R."/>
            <person name="Clum A."/>
            <person name="Nolan M."/>
            <person name="Lipzen A."/>
            <person name="Salamov A."/>
            <person name="Henrissat B."/>
            <person name="Wiebenga A."/>
            <person name="De vries R.P."/>
            <person name="Grigoriev I.V."/>
            <person name="Mortensen U.H."/>
            <person name="Andersen M.R."/>
            <person name="Baker S.E."/>
        </authorList>
    </citation>
    <scope>NUCLEOTIDE SEQUENCE [LARGE SCALE GENOMIC DNA]</scope>
    <source>
        <strain evidence="2 3">CBS 139.54b</strain>
    </source>
</reference>
<feature type="region of interest" description="Disordered" evidence="1">
    <location>
        <begin position="67"/>
        <end position="88"/>
    </location>
</feature>
<keyword evidence="3" id="KW-1185">Reference proteome</keyword>
<protein>
    <submittedName>
        <fullName evidence="2">Uncharacterized protein</fullName>
    </submittedName>
</protein>
<name>A0A3F3PHG3_9EURO</name>
<feature type="compositionally biased region" description="Polar residues" evidence="1">
    <location>
        <begin position="79"/>
        <end position="88"/>
    </location>
</feature>
<evidence type="ECO:0000313" key="2">
    <source>
        <dbReference type="EMBL" id="RDH26381.1"/>
    </source>
</evidence>
<dbReference type="RefSeq" id="XP_026619403.1">
    <property type="nucleotide sequence ID" value="XM_026772691.1"/>
</dbReference>
<evidence type="ECO:0000313" key="3">
    <source>
        <dbReference type="Proteomes" id="UP000253729"/>
    </source>
</evidence>
<dbReference type="EMBL" id="KZ852156">
    <property type="protein sequence ID" value="RDH26381.1"/>
    <property type="molecule type" value="Genomic_DNA"/>
</dbReference>
<organism evidence="2 3">
    <name type="scientific">Aspergillus welwitschiae</name>
    <dbReference type="NCBI Taxonomy" id="1341132"/>
    <lineage>
        <taxon>Eukaryota</taxon>
        <taxon>Fungi</taxon>
        <taxon>Dikarya</taxon>
        <taxon>Ascomycota</taxon>
        <taxon>Pezizomycotina</taxon>
        <taxon>Eurotiomycetes</taxon>
        <taxon>Eurotiomycetidae</taxon>
        <taxon>Eurotiales</taxon>
        <taxon>Aspergillaceae</taxon>
        <taxon>Aspergillus</taxon>
        <taxon>Aspergillus subgen. Circumdati</taxon>
    </lineage>
</organism>
<evidence type="ECO:0000256" key="1">
    <source>
        <dbReference type="SAM" id="MobiDB-lite"/>
    </source>
</evidence>